<feature type="transmembrane region" description="Helical" evidence="1">
    <location>
        <begin position="59"/>
        <end position="80"/>
    </location>
</feature>
<dbReference type="Proteomes" id="UP000199021">
    <property type="component" value="Unassembled WGS sequence"/>
</dbReference>
<dbReference type="STRING" id="478744.SAMN05444359_105150"/>
<reference evidence="3" key="1">
    <citation type="submission" date="2016-10" db="EMBL/GenBank/DDBJ databases">
        <authorList>
            <person name="Varghese N."/>
            <person name="Submissions S."/>
        </authorList>
    </citation>
    <scope>NUCLEOTIDE SEQUENCE [LARGE SCALE GENOMIC DNA]</scope>
    <source>
        <strain evidence="3">DSM 24740</strain>
    </source>
</reference>
<keyword evidence="1" id="KW-0472">Membrane</keyword>
<proteinExistence type="predicted"/>
<accession>A0A1H9D6Z9</accession>
<dbReference type="EMBL" id="FOFB01000005">
    <property type="protein sequence ID" value="SEQ08568.1"/>
    <property type="molecule type" value="Genomic_DNA"/>
</dbReference>
<sequence length="88" mass="9980">MINFLLMLLGQIIVYMLIMLGDEYAGFLLAVIIGAICFGIWAISHIVEWIEPSRVNKNYYRYMLAGWVGPAIAVLGFILLRGEISWLT</sequence>
<dbReference type="InParanoid" id="A0A1H9D6Z9"/>
<dbReference type="RefSeq" id="WP_090166479.1">
    <property type="nucleotide sequence ID" value="NZ_FOFB01000005.1"/>
</dbReference>
<feature type="transmembrane region" description="Helical" evidence="1">
    <location>
        <begin position="5"/>
        <end position="21"/>
    </location>
</feature>
<name>A0A1H9D6Z9_9BACT</name>
<evidence type="ECO:0000313" key="2">
    <source>
        <dbReference type="EMBL" id="SEQ08568.1"/>
    </source>
</evidence>
<dbReference type="OrthoDB" id="1494815at2"/>
<feature type="transmembrane region" description="Helical" evidence="1">
    <location>
        <begin position="27"/>
        <end position="47"/>
    </location>
</feature>
<keyword evidence="1" id="KW-0812">Transmembrane</keyword>
<keyword evidence="1" id="KW-1133">Transmembrane helix</keyword>
<keyword evidence="3" id="KW-1185">Reference proteome</keyword>
<organism evidence="2 3">
    <name type="scientific">Neolewinella agarilytica</name>
    <dbReference type="NCBI Taxonomy" id="478744"/>
    <lineage>
        <taxon>Bacteria</taxon>
        <taxon>Pseudomonadati</taxon>
        <taxon>Bacteroidota</taxon>
        <taxon>Saprospiria</taxon>
        <taxon>Saprospirales</taxon>
        <taxon>Lewinellaceae</taxon>
        <taxon>Neolewinella</taxon>
    </lineage>
</organism>
<gene>
    <name evidence="2" type="ORF">SAMN05444359_105150</name>
</gene>
<dbReference type="AlphaFoldDB" id="A0A1H9D6Z9"/>
<evidence type="ECO:0000313" key="3">
    <source>
        <dbReference type="Proteomes" id="UP000199021"/>
    </source>
</evidence>
<evidence type="ECO:0000256" key="1">
    <source>
        <dbReference type="SAM" id="Phobius"/>
    </source>
</evidence>
<protein>
    <submittedName>
        <fullName evidence="2">Uncharacterized protein</fullName>
    </submittedName>
</protein>